<accession>A0ABT7A966</accession>
<proteinExistence type="predicted"/>
<name>A0ABT7A966_9ACTN</name>
<comment type="caution">
    <text evidence="1">The sequence shown here is derived from an EMBL/GenBank/DDBJ whole genome shotgun (WGS) entry which is preliminary data.</text>
</comment>
<protein>
    <submittedName>
        <fullName evidence="1">Uncharacterized protein</fullName>
    </submittedName>
</protein>
<sequence>MKLVRVVQTSSAAPLTWDAWTSDGQLLHLRYRFGVGTVTPHDADEPATRFGRLSMQDREITLQDFCERAGLHLAPDPGAGTGA</sequence>
<keyword evidence="2" id="KW-1185">Reference proteome</keyword>
<dbReference type="EMBL" id="JANCPR020000060">
    <property type="protein sequence ID" value="MDJ1137577.1"/>
    <property type="molecule type" value="Genomic_DNA"/>
</dbReference>
<dbReference type="Proteomes" id="UP001214441">
    <property type="component" value="Unassembled WGS sequence"/>
</dbReference>
<reference evidence="1 2" key="1">
    <citation type="submission" date="2023-05" db="EMBL/GenBank/DDBJ databases">
        <title>Streptantibioticus silvisoli sp. nov., acidotolerant actinomycetes 1 from pine litter.</title>
        <authorList>
            <person name="Swiecimska M."/>
            <person name="Golinska P."/>
            <person name="Sangal V."/>
            <person name="Wachnowicz B."/>
            <person name="Goodfellow M."/>
        </authorList>
    </citation>
    <scope>NUCLEOTIDE SEQUENCE [LARGE SCALE GENOMIC DNA]</scope>
    <source>
        <strain evidence="1 2">DSM 42109</strain>
    </source>
</reference>
<evidence type="ECO:0000313" key="1">
    <source>
        <dbReference type="EMBL" id="MDJ1137577.1"/>
    </source>
</evidence>
<evidence type="ECO:0000313" key="2">
    <source>
        <dbReference type="Proteomes" id="UP001214441"/>
    </source>
</evidence>
<dbReference type="RefSeq" id="WP_274045092.1">
    <property type="nucleotide sequence ID" value="NZ_JANCPR020000060.1"/>
</dbReference>
<organism evidence="1 2">
    <name type="scientific">Streptomyces iconiensis</name>
    <dbReference type="NCBI Taxonomy" id="1384038"/>
    <lineage>
        <taxon>Bacteria</taxon>
        <taxon>Bacillati</taxon>
        <taxon>Actinomycetota</taxon>
        <taxon>Actinomycetes</taxon>
        <taxon>Kitasatosporales</taxon>
        <taxon>Streptomycetaceae</taxon>
        <taxon>Streptomyces</taxon>
    </lineage>
</organism>
<gene>
    <name evidence="1" type="ORF">NMN56_037620</name>
</gene>